<dbReference type="CDD" id="cd16461">
    <property type="entry name" value="RING-H2_EL5-like"/>
    <property type="match status" value="1"/>
</dbReference>
<dbReference type="PANTHER" id="PTHR14155:SF263">
    <property type="entry name" value="E3 UBIQUITIN-PROTEIN LIGASE ATL6"/>
    <property type="match status" value="1"/>
</dbReference>
<dbReference type="GO" id="GO:0008270">
    <property type="term" value="F:zinc ion binding"/>
    <property type="evidence" value="ECO:0007669"/>
    <property type="project" value="UniProtKB-KW"/>
</dbReference>
<feature type="compositionally biased region" description="Basic and acidic residues" evidence="15">
    <location>
        <begin position="350"/>
        <end position="363"/>
    </location>
</feature>
<feature type="chain" id="PRO_5038758666" description="RING-type E3 ubiquitin transferase" evidence="17">
    <location>
        <begin position="32"/>
        <end position="402"/>
    </location>
</feature>
<evidence type="ECO:0000256" key="8">
    <source>
        <dbReference type="ARBA" id="ARBA00022771"/>
    </source>
</evidence>
<feature type="transmembrane region" description="Helical" evidence="16">
    <location>
        <begin position="55"/>
        <end position="75"/>
    </location>
</feature>
<evidence type="ECO:0000256" key="14">
    <source>
        <dbReference type="PROSITE-ProRule" id="PRU00175"/>
    </source>
</evidence>
<feature type="region of interest" description="Disordered" evidence="15">
    <location>
        <begin position="345"/>
        <end position="402"/>
    </location>
</feature>
<keyword evidence="12 16" id="KW-0472">Membrane</keyword>
<accession>A0A9D5CZ82</accession>
<comment type="catalytic activity">
    <reaction evidence="1">
        <text>S-ubiquitinyl-[E2 ubiquitin-conjugating enzyme]-L-cysteine + [acceptor protein]-L-lysine = [E2 ubiquitin-conjugating enzyme]-L-cysteine + N(6)-ubiquitinyl-[acceptor protein]-L-lysine.</text>
        <dbReference type="EC" id="2.3.2.27"/>
    </reaction>
</comment>
<evidence type="ECO:0000256" key="5">
    <source>
        <dbReference type="ARBA" id="ARBA00022679"/>
    </source>
</evidence>
<dbReference type="InterPro" id="IPR013083">
    <property type="entry name" value="Znf_RING/FYVE/PHD"/>
</dbReference>
<dbReference type="SUPFAM" id="SSF57850">
    <property type="entry name" value="RING/U-box"/>
    <property type="match status" value="1"/>
</dbReference>
<dbReference type="Proteomes" id="UP001085076">
    <property type="component" value="Miscellaneous, Linkage group lg02"/>
</dbReference>
<comment type="caution">
    <text evidence="19">The sequence shown here is derived from an EMBL/GenBank/DDBJ whole genome shotgun (WGS) entry which is preliminary data.</text>
</comment>
<gene>
    <name evidence="19" type="ORF">J5N97_009687</name>
</gene>
<evidence type="ECO:0000256" key="11">
    <source>
        <dbReference type="ARBA" id="ARBA00022989"/>
    </source>
</evidence>
<evidence type="ECO:0000256" key="2">
    <source>
        <dbReference type="ARBA" id="ARBA00004167"/>
    </source>
</evidence>
<keyword evidence="5" id="KW-0808">Transferase</keyword>
<keyword evidence="10" id="KW-0862">Zinc</keyword>
<evidence type="ECO:0000256" key="12">
    <source>
        <dbReference type="ARBA" id="ARBA00023136"/>
    </source>
</evidence>
<protein>
    <recommendedName>
        <fullName evidence="4">RING-type E3 ubiquitin transferase</fullName>
        <ecNumber evidence="4">2.3.2.27</ecNumber>
    </recommendedName>
</protein>
<comment type="subcellular location">
    <subcellularLocation>
        <location evidence="2">Membrane</location>
        <topology evidence="2">Single-pass membrane protein</topology>
    </subcellularLocation>
</comment>
<evidence type="ECO:0000256" key="9">
    <source>
        <dbReference type="ARBA" id="ARBA00022786"/>
    </source>
</evidence>
<evidence type="ECO:0000256" key="13">
    <source>
        <dbReference type="ARBA" id="ARBA00024209"/>
    </source>
</evidence>
<keyword evidence="9" id="KW-0833">Ubl conjugation pathway</keyword>
<proteinExistence type="inferred from homology"/>
<keyword evidence="7" id="KW-0479">Metal-binding</keyword>
<evidence type="ECO:0000313" key="20">
    <source>
        <dbReference type="Proteomes" id="UP001085076"/>
    </source>
</evidence>
<evidence type="ECO:0000256" key="15">
    <source>
        <dbReference type="SAM" id="MobiDB-lite"/>
    </source>
</evidence>
<name>A0A9D5CZ82_9LILI</name>
<dbReference type="InterPro" id="IPR053238">
    <property type="entry name" value="RING-H2_zinc_finger"/>
</dbReference>
<dbReference type="GO" id="GO:0061630">
    <property type="term" value="F:ubiquitin protein ligase activity"/>
    <property type="evidence" value="ECO:0007669"/>
    <property type="project" value="UniProtKB-EC"/>
</dbReference>
<evidence type="ECO:0000313" key="19">
    <source>
        <dbReference type="EMBL" id="KAJ0981432.1"/>
    </source>
</evidence>
<keyword evidence="8 14" id="KW-0863">Zinc-finger</keyword>
<evidence type="ECO:0000256" key="6">
    <source>
        <dbReference type="ARBA" id="ARBA00022692"/>
    </source>
</evidence>
<dbReference type="OrthoDB" id="8062037at2759"/>
<dbReference type="Pfam" id="PF13639">
    <property type="entry name" value="zf-RING_2"/>
    <property type="match status" value="1"/>
</dbReference>
<evidence type="ECO:0000259" key="18">
    <source>
        <dbReference type="PROSITE" id="PS50089"/>
    </source>
</evidence>
<dbReference type="PANTHER" id="PTHR14155">
    <property type="entry name" value="RING FINGER DOMAIN-CONTAINING"/>
    <property type="match status" value="1"/>
</dbReference>
<evidence type="ECO:0000256" key="7">
    <source>
        <dbReference type="ARBA" id="ARBA00022723"/>
    </source>
</evidence>
<evidence type="ECO:0000256" key="3">
    <source>
        <dbReference type="ARBA" id="ARBA00004906"/>
    </source>
</evidence>
<comment type="pathway">
    <text evidence="3">Protein modification; protein ubiquitination.</text>
</comment>
<keyword evidence="11 16" id="KW-1133">Transmembrane helix</keyword>
<keyword evidence="17" id="KW-0732">Signal</keyword>
<evidence type="ECO:0000256" key="4">
    <source>
        <dbReference type="ARBA" id="ARBA00012483"/>
    </source>
</evidence>
<dbReference type="Gene3D" id="3.30.40.10">
    <property type="entry name" value="Zinc/RING finger domain, C3HC4 (zinc finger)"/>
    <property type="match status" value="1"/>
</dbReference>
<organism evidence="19 20">
    <name type="scientific">Dioscorea zingiberensis</name>
    <dbReference type="NCBI Taxonomy" id="325984"/>
    <lineage>
        <taxon>Eukaryota</taxon>
        <taxon>Viridiplantae</taxon>
        <taxon>Streptophyta</taxon>
        <taxon>Embryophyta</taxon>
        <taxon>Tracheophyta</taxon>
        <taxon>Spermatophyta</taxon>
        <taxon>Magnoliopsida</taxon>
        <taxon>Liliopsida</taxon>
        <taxon>Dioscoreales</taxon>
        <taxon>Dioscoreaceae</taxon>
        <taxon>Dioscorea</taxon>
    </lineage>
</organism>
<reference evidence="19" key="1">
    <citation type="submission" date="2021-03" db="EMBL/GenBank/DDBJ databases">
        <authorList>
            <person name="Li Z."/>
            <person name="Yang C."/>
        </authorList>
    </citation>
    <scope>NUCLEOTIDE SEQUENCE</scope>
    <source>
        <strain evidence="19">Dzin_1.0</strain>
        <tissue evidence="19">Leaf</tissue>
    </source>
</reference>
<keyword evidence="6 16" id="KW-0812">Transmembrane</keyword>
<dbReference type="GO" id="GO:0016020">
    <property type="term" value="C:membrane"/>
    <property type="evidence" value="ECO:0007669"/>
    <property type="project" value="UniProtKB-SubCell"/>
</dbReference>
<evidence type="ECO:0000256" key="16">
    <source>
        <dbReference type="SAM" id="Phobius"/>
    </source>
</evidence>
<dbReference type="AlphaFoldDB" id="A0A9D5CZ82"/>
<dbReference type="FunFam" id="3.30.40.10:FF:000187">
    <property type="entry name" value="E3 ubiquitin-protein ligase ATL6"/>
    <property type="match status" value="1"/>
</dbReference>
<comment type="similarity">
    <text evidence="13">Belongs to the RING-type zinc finger family. ATL subfamily.</text>
</comment>
<dbReference type="InterPro" id="IPR001841">
    <property type="entry name" value="Znf_RING"/>
</dbReference>
<evidence type="ECO:0000256" key="1">
    <source>
        <dbReference type="ARBA" id="ARBA00000900"/>
    </source>
</evidence>
<feature type="signal peptide" evidence="17">
    <location>
        <begin position="1"/>
        <end position="31"/>
    </location>
</feature>
<evidence type="ECO:0000256" key="10">
    <source>
        <dbReference type="ARBA" id="ARBA00022833"/>
    </source>
</evidence>
<evidence type="ECO:0000256" key="17">
    <source>
        <dbReference type="SAM" id="SignalP"/>
    </source>
</evidence>
<reference evidence="19" key="2">
    <citation type="journal article" date="2022" name="Hortic Res">
        <title>The genome of Dioscorea zingiberensis sheds light on the biosynthesis, origin and evolution of the medicinally important diosgenin saponins.</title>
        <authorList>
            <person name="Li Y."/>
            <person name="Tan C."/>
            <person name="Li Z."/>
            <person name="Guo J."/>
            <person name="Li S."/>
            <person name="Chen X."/>
            <person name="Wang C."/>
            <person name="Dai X."/>
            <person name="Yang H."/>
            <person name="Song W."/>
            <person name="Hou L."/>
            <person name="Xu J."/>
            <person name="Tong Z."/>
            <person name="Xu A."/>
            <person name="Yuan X."/>
            <person name="Wang W."/>
            <person name="Yang Q."/>
            <person name="Chen L."/>
            <person name="Sun Z."/>
            <person name="Wang K."/>
            <person name="Pan B."/>
            <person name="Chen J."/>
            <person name="Bao Y."/>
            <person name="Liu F."/>
            <person name="Qi X."/>
            <person name="Gang D.R."/>
            <person name="Wen J."/>
            <person name="Li J."/>
        </authorList>
    </citation>
    <scope>NUCLEOTIDE SEQUENCE</scope>
    <source>
        <strain evidence="19">Dzin_1.0</strain>
    </source>
</reference>
<dbReference type="EC" id="2.3.2.27" evidence="4"/>
<dbReference type="PROSITE" id="PS50089">
    <property type="entry name" value="ZF_RING_2"/>
    <property type="match status" value="1"/>
</dbReference>
<feature type="compositionally biased region" description="Polar residues" evidence="15">
    <location>
        <begin position="392"/>
        <end position="402"/>
    </location>
</feature>
<feature type="domain" description="RING-type" evidence="18">
    <location>
        <begin position="130"/>
        <end position="172"/>
    </location>
</feature>
<keyword evidence="20" id="KW-1185">Reference proteome</keyword>
<dbReference type="EMBL" id="JAGGNH010000002">
    <property type="protein sequence ID" value="KAJ0981432.1"/>
    <property type="molecule type" value="Genomic_DNA"/>
</dbReference>
<sequence>MPLRRQTPFRRSGPPIPMLLLLILTVRSTSAQPSPPEETPPPYNGLSTSFNPSMAIIIVVLISAFFFLGFFSIYVRQCGGGAAPAAASGTGRARGGITQRGLEPEVLDTFPTLAYSEAKNLKVGKGSLECAVCLSEFEDDETLRLLPKCSHVFHPDCIDAWLASHVTCPVCRSNLVPDPFPPSESTDGADREAVVVAPESFDQVAVTVDERDRGEELAELARIGSQRRAFAAATRSKSMPRVQRFPRSNSTGHSVLTRPGENFDRFTLRLPEYIHREIVISAAEAAGRFQRTKSCVAFPASEEASSRRGYRSGEVSSRLGRSLRLGRSDRWPSFLARTLSTRFPGWGNGKKGETEGSFKKSDGGDVSLKGRMPSVRNPFECLGSGAKDNDSNESPSVALNRV</sequence>
<dbReference type="SMART" id="SM00184">
    <property type="entry name" value="RING"/>
    <property type="match status" value="1"/>
</dbReference>